<evidence type="ECO:0000256" key="1">
    <source>
        <dbReference type="ARBA" id="ARBA00000085"/>
    </source>
</evidence>
<dbReference type="Pfam" id="PF00512">
    <property type="entry name" value="HisKA"/>
    <property type="match status" value="1"/>
</dbReference>
<evidence type="ECO:0000313" key="15">
    <source>
        <dbReference type="Proteomes" id="UP000316968"/>
    </source>
</evidence>
<evidence type="ECO:0000256" key="8">
    <source>
        <dbReference type="ARBA" id="ARBA00023012"/>
    </source>
</evidence>
<dbReference type="InterPro" id="IPR004358">
    <property type="entry name" value="Sig_transdc_His_kin-like_C"/>
</dbReference>
<evidence type="ECO:0000256" key="7">
    <source>
        <dbReference type="ARBA" id="ARBA00022840"/>
    </source>
</evidence>
<dbReference type="PRINTS" id="PR00344">
    <property type="entry name" value="BCTRLSENSOR"/>
</dbReference>
<keyword evidence="7" id="KW-0067">ATP-binding</keyword>
<dbReference type="Pfam" id="PF07695">
    <property type="entry name" value="7TMR-DISM_7TM"/>
    <property type="match status" value="1"/>
</dbReference>
<evidence type="ECO:0000256" key="10">
    <source>
        <dbReference type="SAM" id="MobiDB-lite"/>
    </source>
</evidence>
<keyword evidence="8" id="KW-0902">Two-component regulatory system</keyword>
<dbReference type="Pfam" id="PF00072">
    <property type="entry name" value="Response_reg"/>
    <property type="match status" value="1"/>
</dbReference>
<dbReference type="SUPFAM" id="SSF49785">
    <property type="entry name" value="Galactose-binding domain-like"/>
    <property type="match status" value="1"/>
</dbReference>
<dbReference type="InterPro" id="IPR011006">
    <property type="entry name" value="CheY-like_superfamily"/>
</dbReference>
<feature type="transmembrane region" description="Helical" evidence="11">
    <location>
        <begin position="372"/>
        <end position="389"/>
    </location>
</feature>
<dbReference type="PROSITE" id="PS50109">
    <property type="entry name" value="HIS_KIN"/>
    <property type="match status" value="2"/>
</dbReference>
<dbReference type="Gene3D" id="3.30.565.10">
    <property type="entry name" value="Histidine kinase-like ATPase, C-terminal domain"/>
    <property type="match status" value="2"/>
</dbReference>
<proteinExistence type="predicted"/>
<dbReference type="InterPro" id="IPR036890">
    <property type="entry name" value="HATPase_C_sf"/>
</dbReference>
<protein>
    <recommendedName>
        <fullName evidence="2">histidine kinase</fullName>
        <ecNumber evidence="2">2.7.13.3</ecNumber>
    </recommendedName>
</protein>
<evidence type="ECO:0000256" key="2">
    <source>
        <dbReference type="ARBA" id="ARBA00012438"/>
    </source>
</evidence>
<evidence type="ECO:0000256" key="6">
    <source>
        <dbReference type="ARBA" id="ARBA00022777"/>
    </source>
</evidence>
<dbReference type="Gene3D" id="2.60.120.260">
    <property type="entry name" value="Galactose-binding domain-like"/>
    <property type="match status" value="1"/>
</dbReference>
<dbReference type="Proteomes" id="UP000316968">
    <property type="component" value="Chromosome"/>
</dbReference>
<dbReference type="SMART" id="SM00448">
    <property type="entry name" value="REC"/>
    <property type="match status" value="1"/>
</dbReference>
<dbReference type="SUPFAM" id="SSF52172">
    <property type="entry name" value="CheY-like"/>
    <property type="match status" value="1"/>
</dbReference>
<dbReference type="PROSITE" id="PS50110">
    <property type="entry name" value="RESPONSE_REGULATORY"/>
    <property type="match status" value="1"/>
</dbReference>
<dbReference type="InterPro" id="IPR005467">
    <property type="entry name" value="His_kinase_dom"/>
</dbReference>
<evidence type="ECO:0000256" key="11">
    <source>
        <dbReference type="SAM" id="Phobius"/>
    </source>
</evidence>
<dbReference type="InterPro" id="IPR036097">
    <property type="entry name" value="HisK_dim/P_sf"/>
</dbReference>
<dbReference type="SMART" id="SM00388">
    <property type="entry name" value="HisKA"/>
    <property type="match status" value="1"/>
</dbReference>
<feature type="domain" description="Histidine kinase" evidence="12">
    <location>
        <begin position="986"/>
        <end position="1085"/>
    </location>
</feature>
<comment type="catalytic activity">
    <reaction evidence="1">
        <text>ATP + protein L-histidine = ADP + protein N-phospho-L-histidine.</text>
        <dbReference type="EC" id="2.7.13.3"/>
    </reaction>
</comment>
<feature type="region of interest" description="Disordered" evidence="10">
    <location>
        <begin position="1072"/>
        <end position="1096"/>
    </location>
</feature>
<keyword evidence="6" id="KW-0418">Kinase</keyword>
<accession>A0A4Y6UZM8</accession>
<feature type="region of interest" description="Disordered" evidence="10">
    <location>
        <begin position="686"/>
        <end position="758"/>
    </location>
</feature>
<evidence type="ECO:0000259" key="13">
    <source>
        <dbReference type="PROSITE" id="PS50110"/>
    </source>
</evidence>
<dbReference type="SMART" id="SM00387">
    <property type="entry name" value="HATPase_c"/>
    <property type="match status" value="2"/>
</dbReference>
<dbReference type="InterPro" id="IPR003661">
    <property type="entry name" value="HisK_dim/P_dom"/>
</dbReference>
<dbReference type="GO" id="GO:0005524">
    <property type="term" value="F:ATP binding"/>
    <property type="evidence" value="ECO:0007669"/>
    <property type="project" value="UniProtKB-KW"/>
</dbReference>
<dbReference type="OrthoDB" id="9809348at2"/>
<evidence type="ECO:0000313" key="14">
    <source>
        <dbReference type="EMBL" id="QDH22040.1"/>
    </source>
</evidence>
<feature type="domain" description="Response regulatory" evidence="13">
    <location>
        <begin position="757"/>
        <end position="873"/>
    </location>
</feature>
<dbReference type="CDD" id="cd17574">
    <property type="entry name" value="REC_OmpR"/>
    <property type="match status" value="1"/>
</dbReference>
<keyword evidence="11" id="KW-0812">Transmembrane</keyword>
<dbReference type="InterPro" id="IPR010559">
    <property type="entry name" value="Sig_transdc_His_kin_internal"/>
</dbReference>
<dbReference type="Pfam" id="PF06580">
    <property type="entry name" value="His_kinase"/>
    <property type="match status" value="1"/>
</dbReference>
<dbReference type="GO" id="GO:0009927">
    <property type="term" value="F:histidine phosphotransfer kinase activity"/>
    <property type="evidence" value="ECO:0007669"/>
    <property type="project" value="TreeGrafter"/>
</dbReference>
<organism evidence="14 15">
    <name type="scientific">Saccharibacillus brassicae</name>
    <dbReference type="NCBI Taxonomy" id="2583377"/>
    <lineage>
        <taxon>Bacteria</taxon>
        <taxon>Bacillati</taxon>
        <taxon>Bacillota</taxon>
        <taxon>Bacilli</taxon>
        <taxon>Bacillales</taxon>
        <taxon>Paenibacillaceae</taxon>
        <taxon>Saccharibacillus</taxon>
    </lineage>
</organism>
<feature type="transmembrane region" description="Helical" evidence="11">
    <location>
        <begin position="220"/>
        <end position="242"/>
    </location>
</feature>
<dbReference type="InterPro" id="IPR001789">
    <property type="entry name" value="Sig_transdc_resp-reg_receiver"/>
</dbReference>
<dbReference type="InterPro" id="IPR011623">
    <property type="entry name" value="7TMR_DISM_rcpt_extracell_dom1"/>
</dbReference>
<dbReference type="InterPro" id="IPR008979">
    <property type="entry name" value="Galactose-bd-like_sf"/>
</dbReference>
<feature type="compositionally biased region" description="Low complexity" evidence="10">
    <location>
        <begin position="703"/>
        <end position="723"/>
    </location>
</feature>
<feature type="domain" description="Histidine kinase" evidence="12">
    <location>
        <begin position="448"/>
        <end position="678"/>
    </location>
</feature>
<dbReference type="GO" id="GO:0005886">
    <property type="term" value="C:plasma membrane"/>
    <property type="evidence" value="ECO:0007669"/>
    <property type="project" value="TreeGrafter"/>
</dbReference>
<dbReference type="CDD" id="cd00082">
    <property type="entry name" value="HisKA"/>
    <property type="match status" value="1"/>
</dbReference>
<dbReference type="EMBL" id="CP041217">
    <property type="protein sequence ID" value="QDH22040.1"/>
    <property type="molecule type" value="Genomic_DNA"/>
</dbReference>
<keyword evidence="5" id="KW-0547">Nucleotide-binding</keyword>
<keyword evidence="3 9" id="KW-0597">Phosphoprotein</keyword>
<evidence type="ECO:0000259" key="12">
    <source>
        <dbReference type="PROSITE" id="PS50109"/>
    </source>
</evidence>
<dbReference type="EC" id="2.7.13.3" evidence="2"/>
<name>A0A4Y6UZM8_SACBS</name>
<dbReference type="GO" id="GO:0000155">
    <property type="term" value="F:phosphorelay sensor kinase activity"/>
    <property type="evidence" value="ECO:0007669"/>
    <property type="project" value="InterPro"/>
</dbReference>
<evidence type="ECO:0000256" key="5">
    <source>
        <dbReference type="ARBA" id="ARBA00022741"/>
    </source>
</evidence>
<sequence length="1096" mass="119632">MRTLMRHPFKKTFRLSPQVSIFLLLILLLIILSGLRLVLTNPYSLAHPPRAQQGVLDLRGTPLDNWHTLPLDGEWEFYPGRLILSEPSGAVPPAYIQVPGSWQDALETKRDSADGYGSYRLHVLIDPAQEHAYKLMVKDIQTAYRLYANGRLESQLGHPASNAADHTAEVNTDTFGLPDAAEIELVVEVSNFENARRGGIARSIKFGPTNAINSERTYNVGMQLITLALLLLHALYIGMIYLFSRKDKIFLLFTLLLIAAVFSISLDEDKVLLAIWPFDYAIAKKISLFAYAAMMTLMLALAVSFCLEPIRRRKYRFYFAAAALYGAFIAIAPIEAVLYSTKIGVFTVATLFPSLWVPVLLIRYILQKDRNAVFLLVAAAGMTSTLIWGGFKNAGWVEPGFYPFDILLAFLGTVAYAVGRYFRNNADLADLARRLQQADRTKDDFLANTSHELRTPLHGMIHMADGVLAAEGEVLSERSRRDLQLVSQVGRRMGLLLGDLLDVSQIRENRLAIHPEAVKVQSTAAGVLDMLRYMTAGKALELELDIPDDFPAVYADEKRLTQILFNLIHNAIKFTDSGKVVVRARLLDARAKPSAPAGSAGTPRAVLSVSDTGTGIGAADLARIFAPYEQGDPLHNAAGIGLGLGISRSLAELHGGELQAESEPGVGSVFSFSLPLAEVSAWEIGRPASPAEDGDRRSAAEEPGAAGRLSEAAAQAAAQRGQAPLPPYAAEERLADGSGENGARPPGSFGGGDPRPRILAVDDDPVNLRVLRSLLPEARYRVTSALSGAEALELLDEQSWDLVVADVMMPKMSGYELSARIRERHSRAELPILLLTARSRPEDIYAGFAAGASDYLAKPADALELNYRVKALTDLKRAVSERLGLEAAYLQAQIQPHFLFNALNSITALSGIDIDKMNETIEAFGSYLKISFDYWSARPLVPLERELELVRSYLYIETMRFEDRLRVEVNIPEEIDPELMLPPLCIQPLVENAVRHGVLSRSKGGCVSLDAQLVDGDVVFTVTDDGVGMDADTLGGLLVPVSSGRQGIGTLNTDRRLKRLYGSGLSIRSRPGEGTTVSFRVPLNGGRPSPGGLASD</sequence>
<dbReference type="Pfam" id="PF02518">
    <property type="entry name" value="HATPase_c"/>
    <property type="match status" value="2"/>
</dbReference>
<feature type="modified residue" description="4-aspartylphosphate" evidence="9">
    <location>
        <position position="806"/>
    </location>
</feature>
<dbReference type="PANTHER" id="PTHR43047:SF72">
    <property type="entry name" value="OSMOSENSING HISTIDINE PROTEIN KINASE SLN1"/>
    <property type="match status" value="1"/>
</dbReference>
<feature type="transmembrane region" description="Helical" evidence="11">
    <location>
        <begin position="249"/>
        <end position="266"/>
    </location>
</feature>
<feature type="transmembrane region" description="Helical" evidence="11">
    <location>
        <begin position="345"/>
        <end position="365"/>
    </location>
</feature>
<feature type="transmembrane region" description="Helical" evidence="11">
    <location>
        <begin position="317"/>
        <end position="339"/>
    </location>
</feature>
<dbReference type="SUPFAM" id="SSF47384">
    <property type="entry name" value="Homodimeric domain of signal transducing histidine kinase"/>
    <property type="match status" value="1"/>
</dbReference>
<keyword evidence="4" id="KW-0808">Transferase</keyword>
<dbReference type="AlphaFoldDB" id="A0A4Y6UZM8"/>
<gene>
    <name evidence="14" type="ORF">FFV09_15025</name>
</gene>
<keyword evidence="11" id="KW-1133">Transmembrane helix</keyword>
<dbReference type="SUPFAM" id="SSF55874">
    <property type="entry name" value="ATPase domain of HSP90 chaperone/DNA topoisomerase II/histidine kinase"/>
    <property type="match status" value="2"/>
</dbReference>
<dbReference type="CDD" id="cd16922">
    <property type="entry name" value="HATPase_EvgS-ArcB-TorS-like"/>
    <property type="match status" value="1"/>
</dbReference>
<feature type="transmembrane region" description="Helical" evidence="11">
    <location>
        <begin position="286"/>
        <end position="305"/>
    </location>
</feature>
<dbReference type="PANTHER" id="PTHR43047">
    <property type="entry name" value="TWO-COMPONENT HISTIDINE PROTEIN KINASE"/>
    <property type="match status" value="1"/>
</dbReference>
<dbReference type="InterPro" id="IPR003594">
    <property type="entry name" value="HATPase_dom"/>
</dbReference>
<keyword evidence="15" id="KW-1185">Reference proteome</keyword>
<keyword evidence="11" id="KW-0472">Membrane</keyword>
<evidence type="ECO:0000256" key="3">
    <source>
        <dbReference type="ARBA" id="ARBA00022553"/>
    </source>
</evidence>
<evidence type="ECO:0000256" key="9">
    <source>
        <dbReference type="PROSITE-ProRule" id="PRU00169"/>
    </source>
</evidence>
<dbReference type="KEGG" id="saca:FFV09_15025"/>
<dbReference type="Gene3D" id="3.40.50.2300">
    <property type="match status" value="1"/>
</dbReference>
<dbReference type="Gene3D" id="1.10.287.130">
    <property type="match status" value="1"/>
</dbReference>
<reference evidence="14 15" key="1">
    <citation type="submission" date="2019-06" db="EMBL/GenBank/DDBJ databases">
        <title>Saccharibacillus brassicae sp. nov., an endophytic bacterium isolated from Chinese cabbage seeds (Brassica pekinensis).</title>
        <authorList>
            <person name="Jiang L."/>
            <person name="Lee J."/>
            <person name="Kim S.W."/>
        </authorList>
    </citation>
    <scope>NUCLEOTIDE SEQUENCE [LARGE SCALE GENOMIC DNA]</scope>
    <source>
        <strain evidence="15">KCTC 43072 / ATSA2</strain>
    </source>
</reference>
<evidence type="ECO:0000256" key="4">
    <source>
        <dbReference type="ARBA" id="ARBA00022679"/>
    </source>
</evidence>